<feature type="transmembrane region" description="Helical" evidence="2">
    <location>
        <begin position="334"/>
        <end position="354"/>
    </location>
</feature>
<dbReference type="Proteomes" id="UP000295313">
    <property type="component" value="Unassembled WGS sequence"/>
</dbReference>
<dbReference type="InterPro" id="IPR019734">
    <property type="entry name" value="TPR_rpt"/>
</dbReference>
<dbReference type="AlphaFoldDB" id="A0A4R8IA99"/>
<dbReference type="PROSITE" id="PS50005">
    <property type="entry name" value="TPR"/>
    <property type="match status" value="1"/>
</dbReference>
<keyword evidence="4" id="KW-1185">Reference proteome</keyword>
<dbReference type="OrthoDB" id="1017207at2"/>
<keyword evidence="2" id="KW-1133">Transmembrane helix</keyword>
<keyword evidence="2" id="KW-0472">Membrane</keyword>
<protein>
    <submittedName>
        <fullName evidence="3">Uncharacterized protein</fullName>
    </submittedName>
</protein>
<organism evidence="3 4">
    <name type="scientific">Epilithonimonas xixisoli</name>
    <dbReference type="NCBI Taxonomy" id="1476462"/>
    <lineage>
        <taxon>Bacteria</taxon>
        <taxon>Pseudomonadati</taxon>
        <taxon>Bacteroidota</taxon>
        <taxon>Flavobacteriia</taxon>
        <taxon>Flavobacteriales</taxon>
        <taxon>Weeksellaceae</taxon>
        <taxon>Chryseobacterium group</taxon>
        <taxon>Epilithonimonas</taxon>
    </lineage>
</organism>
<evidence type="ECO:0000313" key="3">
    <source>
        <dbReference type="EMBL" id="TDX86947.1"/>
    </source>
</evidence>
<evidence type="ECO:0000256" key="1">
    <source>
        <dbReference type="PROSITE-ProRule" id="PRU00339"/>
    </source>
</evidence>
<dbReference type="GO" id="GO:0006355">
    <property type="term" value="P:regulation of DNA-templated transcription"/>
    <property type="evidence" value="ECO:0007669"/>
    <property type="project" value="InterPro"/>
</dbReference>
<dbReference type="InterPro" id="IPR011990">
    <property type="entry name" value="TPR-like_helical_dom_sf"/>
</dbReference>
<dbReference type="SUPFAM" id="SSF46894">
    <property type="entry name" value="C-terminal effector domain of the bipartite response regulators"/>
    <property type="match status" value="1"/>
</dbReference>
<name>A0A4R8IA99_9FLAO</name>
<dbReference type="RefSeq" id="WP_133943576.1">
    <property type="nucleotide sequence ID" value="NZ_SOEO01000001.1"/>
</dbReference>
<accession>A0A4R8IA99</accession>
<comment type="caution">
    <text evidence="3">The sequence shown here is derived from an EMBL/GenBank/DDBJ whole genome shotgun (WGS) entry which is preliminary data.</text>
</comment>
<evidence type="ECO:0000313" key="4">
    <source>
        <dbReference type="Proteomes" id="UP000295313"/>
    </source>
</evidence>
<dbReference type="GO" id="GO:0003677">
    <property type="term" value="F:DNA binding"/>
    <property type="evidence" value="ECO:0007669"/>
    <property type="project" value="InterPro"/>
</dbReference>
<keyword evidence="1" id="KW-0802">TPR repeat</keyword>
<dbReference type="EMBL" id="SOEO01000001">
    <property type="protein sequence ID" value="TDX86947.1"/>
    <property type="molecule type" value="Genomic_DNA"/>
</dbReference>
<evidence type="ECO:0000256" key="2">
    <source>
        <dbReference type="SAM" id="Phobius"/>
    </source>
</evidence>
<sequence>MRNWFYILVIIPILSMSQEKLYSEIDSALSKTYVKSINNFDFKNGIAETKKLVIKSEQIGYKKGIGQGALYIANFLTNSGHYKESLKYLEISERNIEGNEYDITSMIFIEYGKVYGFLNLQQVSLKYFDKAIVASKKIQNKKLQKITLQIAFACKAECSKFLSRYDSMYVYFKKAYRLDADPITGSNIAHYFINYKKDQIDSADYYLKIATETLKKKTYDPLNKLGVLMEYGNYYFQKKEFDKALEKYHESHELSLQMKRVDERVNIYNLLSKTYAKLNRNKESNEFLQKYIELSDSLKTVNNLALNVSVEKIIKDKDDEKEKEKIRLRNRNNWIITLTAGTALLSVLAAYFFYSKKKRQKEVLIQNQKKEIEQRIIEKRNLEIKVNDSFEEIVVLAKKNSPSFLARFKEVYPEFCHNLLDKYPDLVNSELSFCAHLKLNFSTKEIANYTFVTPKAVELRKNRFRKKMNIPSDENLYVWINKI</sequence>
<dbReference type="Gene3D" id="1.25.40.10">
    <property type="entry name" value="Tetratricopeptide repeat domain"/>
    <property type="match status" value="1"/>
</dbReference>
<keyword evidence="2" id="KW-0812">Transmembrane</keyword>
<dbReference type="SUPFAM" id="SSF48452">
    <property type="entry name" value="TPR-like"/>
    <property type="match status" value="2"/>
</dbReference>
<proteinExistence type="predicted"/>
<gene>
    <name evidence="3" type="ORF">B0I22_1110</name>
</gene>
<reference evidence="3 4" key="1">
    <citation type="submission" date="2019-03" db="EMBL/GenBank/DDBJ databases">
        <title>Genomic Encyclopedia of Type Strains, Phase III (KMG-III): the genomes of soil and plant-associated and newly described type strains.</title>
        <authorList>
            <person name="Whitman W."/>
        </authorList>
    </citation>
    <scope>NUCLEOTIDE SEQUENCE [LARGE SCALE GENOMIC DNA]</scope>
    <source>
        <strain evidence="3 4">CGMCC 1.12802</strain>
    </source>
</reference>
<dbReference type="InterPro" id="IPR016032">
    <property type="entry name" value="Sig_transdc_resp-reg_C-effctor"/>
</dbReference>
<feature type="repeat" description="TPR" evidence="1">
    <location>
        <begin position="225"/>
        <end position="258"/>
    </location>
</feature>